<dbReference type="InterPro" id="IPR024337">
    <property type="entry name" value="tRNA_splic_suSen54"/>
</dbReference>
<dbReference type="GO" id="GO:0000214">
    <property type="term" value="C:tRNA-intron endonuclease complex"/>
    <property type="evidence" value="ECO:0007669"/>
    <property type="project" value="TreeGrafter"/>
</dbReference>
<name>A0A1B6DNI2_9HEMI</name>
<reference evidence="1" key="1">
    <citation type="submission" date="2015-12" db="EMBL/GenBank/DDBJ databases">
        <title>De novo transcriptome assembly of four potential Pierce s Disease insect vectors from Arizona vineyards.</title>
        <authorList>
            <person name="Tassone E.E."/>
        </authorList>
    </citation>
    <scope>NUCLEOTIDE SEQUENCE</scope>
</reference>
<dbReference type="GO" id="GO:0000379">
    <property type="term" value="P:tRNA-type intron splice site recognition and cleavage"/>
    <property type="evidence" value="ECO:0007669"/>
    <property type="project" value="TreeGrafter"/>
</dbReference>
<dbReference type="AlphaFoldDB" id="A0A1B6DNI2"/>
<protein>
    <submittedName>
        <fullName evidence="1">Uncharacterized protein</fullName>
    </submittedName>
</protein>
<gene>
    <name evidence="1" type="ORF">g.32268</name>
</gene>
<proteinExistence type="predicted"/>
<sequence>MEMASAVLLNTMVPQQQPFWSTHQSNFASILSQQPSVSNFSEVQSNVCSIMPVMNYSMTPPPPVIQDRHSNHFQYQSSNIRSPLVSNSRPEEQFRFNDSSMPFIKYHRNNYNPRNTFSQIRTYNPNNRESNENRFSQLQRYRPYRSNYRPNFVRNEMNTLFESNNVITESNEREMNCDPAYRCRDIPVSENFIPLRKSQIKLGENDVQTVSDKEEESDDDDDDVIIIEEPSTIVEKRVGRQKRRFSGENNLMALKNKSAKKKKRNKKNKISEVDIIDVDDGLVMTGQEKNDIKTEPINTSTLMNENRISREEIRAENGIQEIKLEKDSLTVPLPKNNINRDQNDSPVFVKKESEILNPTKIKNENENLKVPKVENDFIKREEQEVTPNLESVSIKLESDSIDKIKCNAQVKVELDNCLLESNGNYLDGKISPVDKIGGIENEKLKGNDDVKNRSIHREDIKSQIPVEVEVVNHLLDEVENSLINNEIVVEKINSWSDLKKAVNEVQRVGMELTVKRDIHIGEKNEKNENTLDDQPLLKPHHCQTVDSILTKLQIFSSTTHKPLIDDKLKIMYDMYLPTATFRKTSPGLPAYRIVVMKSSSPVPSPGQILDLKSRFKDDIPVLIAIVMSDSVSYFFLTPISLPVQC</sequence>
<accession>A0A1B6DNI2</accession>
<evidence type="ECO:0000313" key="1">
    <source>
        <dbReference type="EMBL" id="JAS27227.1"/>
    </source>
</evidence>
<dbReference type="EMBL" id="GEDC01010071">
    <property type="protein sequence ID" value="JAS27227.1"/>
    <property type="molecule type" value="Transcribed_RNA"/>
</dbReference>
<organism evidence="1">
    <name type="scientific">Clastoptera arizonana</name>
    <name type="common">Arizona spittle bug</name>
    <dbReference type="NCBI Taxonomy" id="38151"/>
    <lineage>
        <taxon>Eukaryota</taxon>
        <taxon>Metazoa</taxon>
        <taxon>Ecdysozoa</taxon>
        <taxon>Arthropoda</taxon>
        <taxon>Hexapoda</taxon>
        <taxon>Insecta</taxon>
        <taxon>Pterygota</taxon>
        <taxon>Neoptera</taxon>
        <taxon>Paraneoptera</taxon>
        <taxon>Hemiptera</taxon>
        <taxon>Auchenorrhyncha</taxon>
        <taxon>Cercopoidea</taxon>
        <taxon>Clastopteridae</taxon>
        <taxon>Clastoptera</taxon>
    </lineage>
</organism>
<dbReference type="PANTHER" id="PTHR21027:SF1">
    <property type="entry name" value="TRNA-SPLICING ENDONUCLEASE SUBUNIT SEN54"/>
    <property type="match status" value="1"/>
</dbReference>
<dbReference type="PANTHER" id="PTHR21027">
    <property type="entry name" value="TRNA-SPLICING ENDONUCLEASE SUBUNIT SEN54"/>
    <property type="match status" value="1"/>
</dbReference>